<feature type="domain" description="Phorbol-ester/DAG-type" evidence="6">
    <location>
        <begin position="9"/>
        <end position="61"/>
    </location>
</feature>
<dbReference type="EMBL" id="RXIC02000019">
    <property type="protein sequence ID" value="KAB1227477.1"/>
    <property type="molecule type" value="Genomic_DNA"/>
</dbReference>
<keyword evidence="5" id="KW-0472">Membrane</keyword>
<dbReference type="PROSITE" id="PS50081">
    <property type="entry name" value="ZF_DAG_PE_2"/>
    <property type="match status" value="2"/>
</dbReference>
<sequence length="655" mass="75063">MEINHFSHRHPLILTEVVETDGEKGVICSGCEESVLGPGYKCYDCNFLLHKSCTELPMEIQHPFHPNHALSLKKPHQTAYCDACDKKSRNCFFYYCKSCSLHLDIKCASQGQINASHSHQHVFIPILKHIQFTCEACGEESKCGRARLCSICQLLVHTKCTRFPRTIEIAAHNHSLAHTYSLRQVKELPADNVFCRLCYKKINPNYAAYYCQECDYVAHTVCTYDYYVFVGPLKEGKEAESGFEVINLKGDEEAGEIKHFSHQHNLVLNCEALKDEKLCEGCRLLISGPFYSCEQCSFFLHDRCAKLPTKKRHPIHPHQLTLFSRDLCVFRCHACDQRRPGFSYECEDCGSFNLDVQCYTIPEELKHEGHQHSLYLAISSTEICNGCHISWISGRVFVCTECNFAVCFRCATLPLMIKHKYDKHPLKLTYAVDNDSEEYFCVLCEKERNPKHWFYYCAECDFDAHAECVLGRFPYIKWGSTYMYKFHEHPLTYVRKAKYSPPWRPSLGSFSLPLLLFPIFFTSSPSLLLPSVLFSLFCFLFLWVFYFKRRSPNLSPLVADLRARALPSSLWFPALPSPFCSVAWPHTTASHAPSRVARGSHAPPLLWLLLGFLLAFALSPCVLLLFSHRMSVWCLAQRLQICHCSLSCSDLVSGL</sequence>
<dbReference type="SMART" id="SM00249">
    <property type="entry name" value="PHD"/>
    <property type="match status" value="4"/>
</dbReference>
<keyword evidence="5" id="KW-1133">Transmembrane helix</keyword>
<feature type="transmembrane region" description="Helical" evidence="5">
    <location>
        <begin position="527"/>
        <end position="547"/>
    </location>
</feature>
<feature type="transmembrane region" description="Helical" evidence="5">
    <location>
        <begin position="605"/>
        <end position="626"/>
    </location>
</feature>
<keyword evidence="8" id="KW-1185">Reference proteome</keyword>
<dbReference type="Pfam" id="PF03107">
    <property type="entry name" value="C1_2"/>
    <property type="match status" value="6"/>
</dbReference>
<organism evidence="7 8">
    <name type="scientific">Morella rubra</name>
    <name type="common">Chinese bayberry</name>
    <dbReference type="NCBI Taxonomy" id="262757"/>
    <lineage>
        <taxon>Eukaryota</taxon>
        <taxon>Viridiplantae</taxon>
        <taxon>Streptophyta</taxon>
        <taxon>Embryophyta</taxon>
        <taxon>Tracheophyta</taxon>
        <taxon>Spermatophyta</taxon>
        <taxon>Magnoliopsida</taxon>
        <taxon>eudicotyledons</taxon>
        <taxon>Gunneridae</taxon>
        <taxon>Pentapetalae</taxon>
        <taxon>rosids</taxon>
        <taxon>fabids</taxon>
        <taxon>Fagales</taxon>
        <taxon>Myricaceae</taxon>
        <taxon>Morella</taxon>
    </lineage>
</organism>
<dbReference type="Gene3D" id="3.30.60.20">
    <property type="match status" value="1"/>
</dbReference>
<keyword evidence="2" id="KW-0677">Repeat</keyword>
<evidence type="ECO:0000256" key="2">
    <source>
        <dbReference type="ARBA" id="ARBA00022737"/>
    </source>
</evidence>
<keyword evidence="4" id="KW-0862">Zinc</keyword>
<keyword evidence="3" id="KW-0863">Zinc-finger</keyword>
<dbReference type="PANTHER" id="PTHR32410">
    <property type="entry name" value="CYSTEINE/HISTIDINE-RICH C1 DOMAIN FAMILY PROTEIN"/>
    <property type="match status" value="1"/>
</dbReference>
<keyword evidence="5" id="KW-0812">Transmembrane</keyword>
<dbReference type="SMART" id="SM00109">
    <property type="entry name" value="C1"/>
    <property type="match status" value="4"/>
</dbReference>
<dbReference type="OrthoDB" id="938199at2759"/>
<name>A0A6A1WUR8_9ROSI</name>
<dbReference type="InterPro" id="IPR046349">
    <property type="entry name" value="C1-like_sf"/>
</dbReference>
<evidence type="ECO:0000313" key="7">
    <source>
        <dbReference type="EMBL" id="KAB1227477.1"/>
    </source>
</evidence>
<evidence type="ECO:0000256" key="1">
    <source>
        <dbReference type="ARBA" id="ARBA00022723"/>
    </source>
</evidence>
<proteinExistence type="predicted"/>
<evidence type="ECO:0000256" key="4">
    <source>
        <dbReference type="ARBA" id="ARBA00022833"/>
    </source>
</evidence>
<protein>
    <recommendedName>
        <fullName evidence="6">Phorbol-ester/DAG-type domain-containing protein</fullName>
    </recommendedName>
</protein>
<evidence type="ECO:0000259" key="6">
    <source>
        <dbReference type="PROSITE" id="PS50081"/>
    </source>
</evidence>
<dbReference type="InterPro" id="IPR004146">
    <property type="entry name" value="DC1"/>
</dbReference>
<accession>A0A6A1WUR8</accession>
<evidence type="ECO:0000256" key="5">
    <source>
        <dbReference type="SAM" id="Phobius"/>
    </source>
</evidence>
<dbReference type="AlphaFoldDB" id="A0A6A1WUR8"/>
<dbReference type="GO" id="GO:0008270">
    <property type="term" value="F:zinc ion binding"/>
    <property type="evidence" value="ECO:0007669"/>
    <property type="project" value="UniProtKB-KW"/>
</dbReference>
<keyword evidence="1" id="KW-0479">Metal-binding</keyword>
<dbReference type="InterPro" id="IPR002219">
    <property type="entry name" value="PKC_DAG/PE"/>
</dbReference>
<gene>
    <name evidence="7" type="ORF">CJ030_MR1G028871</name>
</gene>
<dbReference type="PANTHER" id="PTHR32410:SF216">
    <property type="entry name" value="PHORBOL-ESTER_DAG-TYPE DOMAIN-CONTAINING PROTEIN"/>
    <property type="match status" value="1"/>
</dbReference>
<dbReference type="InterPro" id="IPR001965">
    <property type="entry name" value="Znf_PHD"/>
</dbReference>
<dbReference type="SUPFAM" id="SSF57889">
    <property type="entry name" value="Cysteine-rich domain"/>
    <property type="match status" value="4"/>
</dbReference>
<reference evidence="7 8" key="1">
    <citation type="journal article" date="2019" name="Plant Biotechnol. J.">
        <title>The red bayberry genome and genetic basis of sex determination.</title>
        <authorList>
            <person name="Jia H.M."/>
            <person name="Jia H.J."/>
            <person name="Cai Q.L."/>
            <person name="Wang Y."/>
            <person name="Zhao H.B."/>
            <person name="Yang W.F."/>
            <person name="Wang G.Y."/>
            <person name="Li Y.H."/>
            <person name="Zhan D.L."/>
            <person name="Shen Y.T."/>
            <person name="Niu Q.F."/>
            <person name="Chang L."/>
            <person name="Qiu J."/>
            <person name="Zhao L."/>
            <person name="Xie H.B."/>
            <person name="Fu W.Y."/>
            <person name="Jin J."/>
            <person name="Li X.W."/>
            <person name="Jiao Y."/>
            <person name="Zhou C.C."/>
            <person name="Tu T."/>
            <person name="Chai C.Y."/>
            <person name="Gao J.L."/>
            <person name="Fan L.J."/>
            <person name="van de Weg E."/>
            <person name="Wang J.Y."/>
            <person name="Gao Z.S."/>
        </authorList>
    </citation>
    <scope>NUCLEOTIDE SEQUENCE [LARGE SCALE GENOMIC DNA]</scope>
    <source>
        <tissue evidence="7">Leaves</tissue>
    </source>
</reference>
<dbReference type="Proteomes" id="UP000516437">
    <property type="component" value="Chromosome 1"/>
</dbReference>
<comment type="caution">
    <text evidence="7">The sequence shown here is derived from an EMBL/GenBank/DDBJ whole genome shotgun (WGS) entry which is preliminary data.</text>
</comment>
<evidence type="ECO:0000256" key="3">
    <source>
        <dbReference type="ARBA" id="ARBA00022771"/>
    </source>
</evidence>
<feature type="domain" description="Phorbol-ester/DAG-type" evidence="6">
    <location>
        <begin position="177"/>
        <end position="230"/>
    </location>
</feature>
<dbReference type="InterPro" id="IPR053192">
    <property type="entry name" value="Vacuole_Formation_Reg"/>
</dbReference>
<feature type="transmembrane region" description="Helical" evidence="5">
    <location>
        <begin position="568"/>
        <end position="585"/>
    </location>
</feature>
<evidence type="ECO:0000313" key="8">
    <source>
        <dbReference type="Proteomes" id="UP000516437"/>
    </source>
</evidence>